<keyword evidence="5" id="KW-0175">Coiled coil</keyword>
<dbReference type="FunFam" id="3.40.1120.10:FF:000001">
    <property type="entry name" value="Ribosomal protein L15"/>
    <property type="match status" value="1"/>
</dbReference>
<evidence type="ECO:0000256" key="6">
    <source>
        <dbReference type="SAM" id="MobiDB-lite"/>
    </source>
</evidence>
<dbReference type="InterPro" id="IPR000439">
    <property type="entry name" value="Ribosomal_eL15"/>
</dbReference>
<evidence type="ECO:0000256" key="2">
    <source>
        <dbReference type="ARBA" id="ARBA00022980"/>
    </source>
</evidence>
<feature type="compositionally biased region" description="Acidic residues" evidence="6">
    <location>
        <begin position="114"/>
        <end position="126"/>
    </location>
</feature>
<dbReference type="SUPFAM" id="SSF54189">
    <property type="entry name" value="Ribosomal proteins S24e, L23 and L15e"/>
    <property type="match status" value="1"/>
</dbReference>
<accession>A0A1D9QMY3</accession>
<feature type="region of interest" description="Disordered" evidence="6">
    <location>
        <begin position="510"/>
        <end position="538"/>
    </location>
</feature>
<dbReference type="InterPro" id="IPR012678">
    <property type="entry name" value="Ribosomal_uL23/eL15/eS24_sf"/>
</dbReference>
<dbReference type="GO" id="GO:1990904">
    <property type="term" value="C:ribonucleoprotein complex"/>
    <property type="evidence" value="ECO:0007669"/>
    <property type="project" value="UniProtKB-KW"/>
</dbReference>
<dbReference type="GO" id="GO:0005840">
    <property type="term" value="C:ribosome"/>
    <property type="evidence" value="ECO:0007669"/>
    <property type="project" value="UniProtKB-KW"/>
</dbReference>
<dbReference type="Proteomes" id="UP000177798">
    <property type="component" value="Chromosome 16"/>
</dbReference>
<dbReference type="PANTHER" id="PTHR11847:SF4">
    <property type="entry name" value="LARGE RIBOSOMAL SUBUNIT PROTEIN EL15"/>
    <property type="match status" value="1"/>
</dbReference>
<dbReference type="PROSITE" id="PS01194">
    <property type="entry name" value="RIBOSOMAL_L15E"/>
    <property type="match status" value="1"/>
</dbReference>
<dbReference type="GO" id="GO:0006412">
    <property type="term" value="P:translation"/>
    <property type="evidence" value="ECO:0007669"/>
    <property type="project" value="InterPro"/>
</dbReference>
<evidence type="ECO:0000313" key="7">
    <source>
        <dbReference type="EMBL" id="APA16294.1"/>
    </source>
</evidence>
<name>A0A1D9QMY3_SCLS1</name>
<keyword evidence="3 4" id="KW-0687">Ribonucleoprotein</keyword>
<dbReference type="NCBIfam" id="NF003269">
    <property type="entry name" value="PRK04243.1"/>
    <property type="match status" value="1"/>
</dbReference>
<dbReference type="VEuPathDB" id="FungiDB:sscle_16g110640"/>
<dbReference type="SMART" id="SM01384">
    <property type="entry name" value="Ribosomal_L15e"/>
    <property type="match status" value="1"/>
</dbReference>
<dbReference type="AlphaFoldDB" id="A0A1D9QMY3"/>
<feature type="compositionally biased region" description="Basic and acidic residues" evidence="6">
    <location>
        <begin position="21"/>
        <end position="36"/>
    </location>
</feature>
<organism evidence="7 8">
    <name type="scientific">Sclerotinia sclerotiorum (strain ATCC 18683 / 1980 / Ss-1)</name>
    <name type="common">White mold</name>
    <name type="synonym">Whetzelinia sclerotiorum</name>
    <dbReference type="NCBI Taxonomy" id="665079"/>
    <lineage>
        <taxon>Eukaryota</taxon>
        <taxon>Fungi</taxon>
        <taxon>Dikarya</taxon>
        <taxon>Ascomycota</taxon>
        <taxon>Pezizomycotina</taxon>
        <taxon>Leotiomycetes</taxon>
        <taxon>Helotiales</taxon>
        <taxon>Sclerotiniaceae</taxon>
        <taxon>Sclerotinia</taxon>
    </lineage>
</organism>
<dbReference type="Pfam" id="PF00827">
    <property type="entry name" value="Ribosomal_L15e"/>
    <property type="match status" value="1"/>
</dbReference>
<evidence type="ECO:0000256" key="3">
    <source>
        <dbReference type="ARBA" id="ARBA00023274"/>
    </source>
</evidence>
<gene>
    <name evidence="7" type="ORF">sscle_16g110640</name>
</gene>
<feature type="coiled-coil region" evidence="5">
    <location>
        <begin position="139"/>
        <end position="182"/>
    </location>
</feature>
<comment type="similarity">
    <text evidence="1 4">Belongs to the eukaryotic ribosomal protein eL15 family.</text>
</comment>
<evidence type="ECO:0000313" key="8">
    <source>
        <dbReference type="Proteomes" id="UP000177798"/>
    </source>
</evidence>
<dbReference type="InterPro" id="IPR020925">
    <property type="entry name" value="Ribosomal_eL15_CS"/>
</dbReference>
<dbReference type="InterPro" id="IPR024794">
    <property type="entry name" value="Rbsml_eL15_core_dom_sf"/>
</dbReference>
<dbReference type="Gene3D" id="3.40.1120.10">
    <property type="entry name" value="Ribosomal protein l15e"/>
    <property type="match status" value="1"/>
</dbReference>
<sequence length="552" mass="64053">MVNKSKRKSEGDLPNSKSRTRNNDSSKYSVDKMKDSDYEEDSTCGTDQSYRKKVKKLGKDRNGEKETNHDEESSDVTDHYDTKSLRRDGKKKGEEKKKGRRSEPVRVRNRELGGLEEDEVEDENYEDPGREESNEFLELDNLERKKKKSVERAKALFMEKFVESVERDAEGFKRLAAELEKEWLTEQKKFITSFHATYALASPFRIEKKGAKQDNDIHDFALNHGKGKDLIARALEVISQFDKLAKKNVAKEFDGLLGNEWGKENEQIVKMLELGKTVGLDKFECIINASKPKETLKTDAIEVSNKIFPVVEEGDSIGWGKEAKKHQKANRKLLKAFESKPRQLPNSFKMGALKYLEEIQKKKQSDVLRFLLRVRCWELRQLNVVHRASRPSRPDKARRLGYKAKQGYVIYRVRVRRGGRKRPVPKGATYGKPTNQGVNQLKYQRSLKSTAEERVGRRCANLRVLNSYWINQDSTYKYFEIILVDPQHKAIRRDPRINWIVNPVHKHRESRGLTATGKKSRGLGKGHGFNKTTAGRRKTWKKHNTLKLQRYR</sequence>
<reference evidence="8" key="1">
    <citation type="journal article" date="2017" name="Genome Biol. Evol.">
        <title>The complete genome sequence of the phytopathogenic fungus Sclerotinia sclerotiorum reveals insights into the genome architecture of broad host range pathogens.</title>
        <authorList>
            <person name="Derbyshire M."/>
            <person name="Denton-Giles M."/>
            <person name="Hegedus D."/>
            <person name="Seifbarghy S."/>
            <person name="Rollins J."/>
            <person name="van Kan J."/>
            <person name="Seidl M.F."/>
            <person name="Faino L."/>
            <person name="Mbengue M."/>
            <person name="Navaud O."/>
            <person name="Raffaele S."/>
            <person name="Hammond-Kosack K."/>
            <person name="Heard S."/>
            <person name="Oliver R."/>
        </authorList>
    </citation>
    <scope>NUCLEOTIDE SEQUENCE [LARGE SCALE GENOMIC DNA]</scope>
    <source>
        <strain evidence="8">ATCC 18683 / 1980 / Ss-1</strain>
    </source>
</reference>
<proteinExistence type="inferred from homology"/>
<dbReference type="PANTHER" id="PTHR11847">
    <property type="entry name" value="RIBOSOMAL PROTEIN L15"/>
    <property type="match status" value="1"/>
</dbReference>
<evidence type="ECO:0000256" key="4">
    <source>
        <dbReference type="RuleBase" id="RU000663"/>
    </source>
</evidence>
<dbReference type="EMBL" id="CP017829">
    <property type="protein sequence ID" value="APA16294.1"/>
    <property type="molecule type" value="Genomic_DNA"/>
</dbReference>
<protein>
    <recommendedName>
        <fullName evidence="4">Ribosomal protein L15</fullName>
    </recommendedName>
</protein>
<feature type="compositionally biased region" description="Basic and acidic residues" evidence="6">
    <location>
        <begin position="57"/>
        <end position="113"/>
    </location>
</feature>
<evidence type="ECO:0000256" key="1">
    <source>
        <dbReference type="ARBA" id="ARBA00006857"/>
    </source>
</evidence>
<feature type="region of interest" description="Disordered" evidence="6">
    <location>
        <begin position="1"/>
        <end position="133"/>
    </location>
</feature>
<evidence type="ECO:0000256" key="5">
    <source>
        <dbReference type="SAM" id="Coils"/>
    </source>
</evidence>
<dbReference type="OrthoDB" id="10255148at2759"/>
<dbReference type="GO" id="GO:0003735">
    <property type="term" value="F:structural constituent of ribosome"/>
    <property type="evidence" value="ECO:0007669"/>
    <property type="project" value="InterPro"/>
</dbReference>
<keyword evidence="2 4" id="KW-0689">Ribosomal protein</keyword>